<evidence type="ECO:0000313" key="2">
    <source>
        <dbReference type="Proteomes" id="UP000003963"/>
    </source>
</evidence>
<dbReference type="AlphaFoldDB" id="D9W738"/>
<dbReference type="Proteomes" id="UP000003963">
    <property type="component" value="Unassembled WGS sequence"/>
</dbReference>
<dbReference type="HOGENOM" id="CLU_092760_1_0_11"/>
<dbReference type="SUPFAM" id="SSF52540">
    <property type="entry name" value="P-loop containing nucleoside triphosphate hydrolases"/>
    <property type="match status" value="1"/>
</dbReference>
<dbReference type="Gene3D" id="3.40.50.300">
    <property type="entry name" value="P-loop containing nucleotide triphosphate hydrolases"/>
    <property type="match status" value="1"/>
</dbReference>
<dbReference type="InterPro" id="IPR027417">
    <property type="entry name" value="P-loop_NTPase"/>
</dbReference>
<sequence length="222" mass="25229">MQPGQSEEAADAAELPARLRNVFWLGGGSGAGKSTIARRLADRHGWHLYATDDVMRDHAGRTTAEEAPYLHEFIAMDMDERWVDRTPEVMLETFHWFRGEGFGLIVEDLLRLPREQCVIVEGFRLLPHLVKPLLAAPEHAVWLLPTPDFRQAAFRSRSLPGDGFVAKTSDPAKADRNLAERDRMFTRHLKEEAERLRLHTVDVDTTMTEDALAEQVSTTFRL</sequence>
<protein>
    <submittedName>
        <fullName evidence="1">Uncharacterized protein</fullName>
    </submittedName>
</protein>
<organism evidence="1 2">
    <name type="scientific">Streptomyces himastatinicus ATCC 53653</name>
    <dbReference type="NCBI Taxonomy" id="457427"/>
    <lineage>
        <taxon>Bacteria</taxon>
        <taxon>Bacillati</taxon>
        <taxon>Actinomycetota</taxon>
        <taxon>Actinomycetes</taxon>
        <taxon>Kitasatosporales</taxon>
        <taxon>Streptomycetaceae</taxon>
        <taxon>Streptomyces</taxon>
        <taxon>Streptomyces violaceusniger group</taxon>
    </lineage>
</organism>
<dbReference type="OrthoDB" id="3820382at2"/>
<dbReference type="RefSeq" id="WP_009718449.1">
    <property type="nucleotide sequence ID" value="NZ_GG657754.1"/>
</dbReference>
<dbReference type="Pfam" id="PF13671">
    <property type="entry name" value="AAA_33"/>
    <property type="match status" value="1"/>
</dbReference>
<evidence type="ECO:0000313" key="1">
    <source>
        <dbReference type="EMBL" id="EFL26649.1"/>
    </source>
</evidence>
<accession>D9W738</accession>
<name>D9W738_9ACTN</name>
<dbReference type="EMBL" id="GG657754">
    <property type="protein sequence ID" value="EFL26649.1"/>
    <property type="molecule type" value="Genomic_DNA"/>
</dbReference>
<gene>
    <name evidence="1" type="ORF">SSOG_06363</name>
</gene>
<proteinExistence type="predicted"/>
<keyword evidence="2" id="KW-1185">Reference proteome</keyword>
<dbReference type="STRING" id="457427.SSOG_06363"/>
<reference evidence="1 2" key="1">
    <citation type="submission" date="2009-02" db="EMBL/GenBank/DDBJ databases">
        <title>Annotation of Streptomyces hygroscopicus strain ATCC 53653.</title>
        <authorList>
            <consortium name="The Broad Institute Genome Sequencing Platform"/>
            <consortium name="Broad Institute Microbial Sequencing Center"/>
            <person name="Fischbach M."/>
            <person name="Godfrey P."/>
            <person name="Ward D."/>
            <person name="Young S."/>
            <person name="Zeng Q."/>
            <person name="Koehrsen M."/>
            <person name="Alvarado L."/>
            <person name="Berlin A.M."/>
            <person name="Bochicchio J."/>
            <person name="Borenstein D."/>
            <person name="Chapman S.B."/>
            <person name="Chen Z."/>
            <person name="Engels R."/>
            <person name="Freedman E."/>
            <person name="Gellesch M."/>
            <person name="Goldberg J."/>
            <person name="Griggs A."/>
            <person name="Gujja S."/>
            <person name="Heilman E.R."/>
            <person name="Heiman D.I."/>
            <person name="Hepburn T.A."/>
            <person name="Howarth C."/>
            <person name="Jen D."/>
            <person name="Larson L."/>
            <person name="Lewis B."/>
            <person name="Mehta T."/>
            <person name="Park D."/>
            <person name="Pearson M."/>
            <person name="Richards J."/>
            <person name="Roberts A."/>
            <person name="Saif S."/>
            <person name="Shea T.D."/>
            <person name="Shenoy N."/>
            <person name="Sisk P."/>
            <person name="Stolte C."/>
            <person name="Sykes S.N."/>
            <person name="Thomson T."/>
            <person name="Walk T."/>
            <person name="White J."/>
            <person name="Yandava C."/>
            <person name="Straight P."/>
            <person name="Clardy J."/>
            <person name="Hung D."/>
            <person name="Kolter R."/>
            <person name="Mekalanos J."/>
            <person name="Walker S."/>
            <person name="Walsh C.T."/>
            <person name="Wieland-Brown L.C."/>
            <person name="Haas B."/>
            <person name="Nusbaum C."/>
            <person name="Birren B."/>
        </authorList>
    </citation>
    <scope>NUCLEOTIDE SEQUENCE [LARGE SCALE GENOMIC DNA]</scope>
    <source>
        <strain evidence="1 2">ATCC 53653</strain>
    </source>
</reference>